<sequence>TLADELRRQLDKQESRAEQCLSKVVFIIANPQLRRVFCECPKAVNGQLVPAPNRKPSFQSGYELTEHIVYRRSCSFLPLHQPIQTPFTTASRWHTMSPTPSYLLGTTFALVGIGSLIAPLTTARLFGMAAVPSTVFISRMLGCRDLVLGGGILMTATAPKQQLRAVLFAANIINAIDIVSALVSYAEGNLAVEAWAVLSGAAAMVLGLGMWGVNSL</sequence>
<proteinExistence type="predicted"/>
<evidence type="ECO:0000313" key="1">
    <source>
        <dbReference type="EMBL" id="KAK3675417.1"/>
    </source>
</evidence>
<keyword evidence="2" id="KW-1185">Reference proteome</keyword>
<comment type="caution">
    <text evidence="1">The sequence shown here is derived from an EMBL/GenBank/DDBJ whole genome shotgun (WGS) entry which is preliminary data.</text>
</comment>
<organism evidence="1 2">
    <name type="scientific">Vermiconidia calcicola</name>
    <dbReference type="NCBI Taxonomy" id="1690605"/>
    <lineage>
        <taxon>Eukaryota</taxon>
        <taxon>Fungi</taxon>
        <taxon>Dikarya</taxon>
        <taxon>Ascomycota</taxon>
        <taxon>Pezizomycotina</taxon>
        <taxon>Dothideomycetes</taxon>
        <taxon>Dothideomycetidae</taxon>
        <taxon>Mycosphaerellales</taxon>
        <taxon>Extremaceae</taxon>
        <taxon>Vermiconidia</taxon>
    </lineage>
</organism>
<evidence type="ECO:0000313" key="2">
    <source>
        <dbReference type="Proteomes" id="UP001281147"/>
    </source>
</evidence>
<gene>
    <name evidence="1" type="ORF">LTR37_021552</name>
</gene>
<name>A0ACC3M8G6_9PEZI</name>
<accession>A0ACC3M8G6</accession>
<feature type="non-terminal residue" evidence="1">
    <location>
        <position position="1"/>
    </location>
</feature>
<protein>
    <submittedName>
        <fullName evidence="1">Uncharacterized protein</fullName>
    </submittedName>
</protein>
<dbReference type="Proteomes" id="UP001281147">
    <property type="component" value="Unassembled WGS sequence"/>
</dbReference>
<reference evidence="1" key="1">
    <citation type="submission" date="2023-07" db="EMBL/GenBank/DDBJ databases">
        <title>Black Yeasts Isolated from many extreme environments.</title>
        <authorList>
            <person name="Coleine C."/>
            <person name="Stajich J.E."/>
            <person name="Selbmann L."/>
        </authorList>
    </citation>
    <scope>NUCLEOTIDE SEQUENCE</scope>
    <source>
        <strain evidence="1">CCFEE 5714</strain>
    </source>
</reference>
<dbReference type="EMBL" id="JAUTXU010000829">
    <property type="protein sequence ID" value="KAK3675417.1"/>
    <property type="molecule type" value="Genomic_DNA"/>
</dbReference>